<dbReference type="PATRIC" id="fig|79929.8.peg.227"/>
<dbReference type="InterPro" id="IPR036188">
    <property type="entry name" value="FAD/NAD-bd_sf"/>
</dbReference>
<dbReference type="Proteomes" id="UP000000345">
    <property type="component" value="Chromosome"/>
</dbReference>
<sequence>MKCVVIGGGPAGRAAAMELAALENDVTILERKFIGGTCLNEGCMVVCGLNDVARFLDEARKLRDLGVVDLEYSADYRRIVAGVRETLSRIRHVTERETLDAGVEIIYADAEVSEGKVIAGDDELPYDRLIIATGARPGIPPIEGAEKAITYRDVLDLERIPEKLVIIGGGVIAAEFAGIFSSLGSDVTVVSRSEFLGKLDPLIRDYVMRKLLKDVRILENTSTTSIDEDGAETSAERIEGLTLLATGQRPNSEFLDGFVELRENGAVKVNERMETSRKHVYAAGDVTGGQGTTPVARMEGVVAGLNAAGVERRIDYRYLPYAISLGYDVGFIETGNPEGREAVIPGLAGPGSFWSVPEGKTGLNKVRIQDDGTAAAVYSVAPGARLIMPYLSLLMRMGVSMYEFEGFVETHPSTDGVYKLMRFLSRY</sequence>
<evidence type="ECO:0000313" key="2">
    <source>
        <dbReference type="EMBL" id="ADL57840.1"/>
    </source>
</evidence>
<dbReference type="Pfam" id="PF07992">
    <property type="entry name" value="Pyr_redox_2"/>
    <property type="match status" value="1"/>
</dbReference>
<dbReference type="KEGG" id="mmg:MTBMA_c02310"/>
<organism evidence="2 3">
    <name type="scientific">Methanothermobacter marburgensis (strain ATCC BAA-927 / DSM 2133 / JCM 14651 / NBRC 100331 / OCM 82 / Marburg)</name>
    <name type="common">Methanobacterium thermoautotrophicum</name>
    <dbReference type="NCBI Taxonomy" id="79929"/>
    <lineage>
        <taxon>Archaea</taxon>
        <taxon>Methanobacteriati</taxon>
        <taxon>Methanobacteriota</taxon>
        <taxon>Methanomada group</taxon>
        <taxon>Methanobacteria</taxon>
        <taxon>Methanobacteriales</taxon>
        <taxon>Methanobacteriaceae</taxon>
        <taxon>Methanothermobacter</taxon>
    </lineage>
</organism>
<name>D9PUE2_METTM</name>
<reference evidence="2 3" key="2">
    <citation type="journal article" date="2010" name="J. Bacteriol.">
        <title>Complete genome sequence of Methanothermobacter marburgensis, a methanoarchaeon model organism.</title>
        <authorList>
            <person name="Liesegang H."/>
            <person name="Kaster A.K."/>
            <person name="Wiezer A."/>
            <person name="Goenrich M."/>
            <person name="Wollherr A."/>
            <person name="Seedorf H."/>
            <person name="Gottschalk G."/>
            <person name="Thauer R.K."/>
        </authorList>
    </citation>
    <scope>NUCLEOTIDE SEQUENCE [LARGE SCALE GENOMIC DNA]</scope>
    <source>
        <strain evidence="3">ATCC BAA-927 / DSM 2133 / JCM 14651 / NBRC 100331 / OCM 82 / Marburg</strain>
    </source>
</reference>
<keyword evidence="3" id="KW-1185">Reference proteome</keyword>
<dbReference type="EMBL" id="CP001710">
    <property type="protein sequence ID" value="ADL57840.1"/>
    <property type="molecule type" value="Genomic_DNA"/>
</dbReference>
<dbReference type="GeneID" id="9703937"/>
<feature type="domain" description="FAD/NAD(P)-binding" evidence="1">
    <location>
        <begin position="1"/>
        <end position="300"/>
    </location>
</feature>
<dbReference type="AlphaFoldDB" id="D9PUE2"/>
<dbReference type="PRINTS" id="PR00411">
    <property type="entry name" value="PNDRDTASEI"/>
</dbReference>
<gene>
    <name evidence="2" type="ordered locus">MTBMA_c02310</name>
</gene>
<dbReference type="HOGENOM" id="CLU_016755_0_2_2"/>
<dbReference type="SUPFAM" id="SSF51905">
    <property type="entry name" value="FAD/NAD(P)-binding domain"/>
    <property type="match status" value="1"/>
</dbReference>
<dbReference type="RefSeq" id="WP_013295067.1">
    <property type="nucleotide sequence ID" value="NC_014408.1"/>
</dbReference>
<dbReference type="PRINTS" id="PR00368">
    <property type="entry name" value="FADPNR"/>
</dbReference>
<dbReference type="PANTHER" id="PTHR43014:SF4">
    <property type="entry name" value="PYRIDINE NUCLEOTIDE-DISULFIDE OXIDOREDUCTASE RCLA-RELATED"/>
    <property type="match status" value="1"/>
</dbReference>
<dbReference type="OrthoDB" id="27922at2157"/>
<dbReference type="GO" id="GO:0050660">
    <property type="term" value="F:flavin adenine dinucleotide binding"/>
    <property type="evidence" value="ECO:0007669"/>
    <property type="project" value="TreeGrafter"/>
</dbReference>
<dbReference type="Gene3D" id="3.50.50.60">
    <property type="entry name" value="FAD/NAD(P)-binding domain"/>
    <property type="match status" value="1"/>
</dbReference>
<proteinExistence type="predicted"/>
<dbReference type="GO" id="GO:0003955">
    <property type="term" value="F:NAD(P)H dehydrogenase (quinone) activity"/>
    <property type="evidence" value="ECO:0007669"/>
    <property type="project" value="TreeGrafter"/>
</dbReference>
<dbReference type="InterPro" id="IPR023753">
    <property type="entry name" value="FAD/NAD-binding_dom"/>
</dbReference>
<reference key="1">
    <citation type="submission" date="2009-08" db="EMBL/GenBank/DDBJ databases">
        <title>The genome sequence of Methanothermobacter marburgensis.</title>
        <authorList>
            <person name="Kaster A."/>
            <person name="Seedorf H."/>
            <person name="Goenrich M."/>
            <person name="Wiezer A."/>
            <person name="Liesegang H."/>
            <person name="Thauer R."/>
            <person name="Gottschalk G."/>
        </authorList>
    </citation>
    <scope>NUCLEOTIDE SEQUENCE</scope>
    <source>
        <strain>Marburg</strain>
    </source>
</reference>
<dbReference type="STRING" id="79929.MTBMA_c02310"/>
<evidence type="ECO:0000259" key="1">
    <source>
        <dbReference type="Pfam" id="PF07992"/>
    </source>
</evidence>
<evidence type="ECO:0000313" key="3">
    <source>
        <dbReference type="Proteomes" id="UP000000345"/>
    </source>
</evidence>
<dbReference type="PANTHER" id="PTHR43014">
    <property type="entry name" value="MERCURIC REDUCTASE"/>
    <property type="match status" value="1"/>
</dbReference>
<accession>D9PUE2</accession>
<dbReference type="PaxDb" id="79929-MTBMA_c02310"/>
<protein>
    <submittedName>
        <fullName evidence="2">Dihydrolipoamide dehydrogenase-related protein</fullName>
    </submittedName>
</protein>
<dbReference type="GeneID" id="77399013"/>